<accession>A0A7Y2L5J5</accession>
<evidence type="ECO:0000256" key="1">
    <source>
        <dbReference type="SAM" id="MobiDB-lite"/>
    </source>
</evidence>
<protein>
    <submittedName>
        <fullName evidence="2">Uncharacterized protein</fullName>
    </submittedName>
</protein>
<name>A0A7Y2L5J5_9THEO</name>
<dbReference type="RefSeq" id="WP_170270372.1">
    <property type="nucleotide sequence ID" value="NZ_JABEQB010000005.1"/>
</dbReference>
<sequence length="45" mass="5455">MHKQKKQTFEDKIKKWKKQAQEKEKELTKQGRNRQKGGKAKMRGK</sequence>
<proteinExistence type="predicted"/>
<feature type="compositionally biased region" description="Basic and acidic residues" evidence="1">
    <location>
        <begin position="7"/>
        <end position="29"/>
    </location>
</feature>
<comment type="caution">
    <text evidence="2">The sequence shown here is derived from an EMBL/GenBank/DDBJ whole genome shotgun (WGS) entry which is preliminary data.</text>
</comment>
<evidence type="ECO:0000313" key="3">
    <source>
        <dbReference type="Proteomes" id="UP000529861"/>
    </source>
</evidence>
<dbReference type="EMBL" id="JABEQB010000005">
    <property type="protein sequence ID" value="NNG66154.1"/>
    <property type="molecule type" value="Genomic_DNA"/>
</dbReference>
<feature type="compositionally biased region" description="Basic residues" evidence="1">
    <location>
        <begin position="31"/>
        <end position="45"/>
    </location>
</feature>
<dbReference type="AlphaFoldDB" id="A0A7Y2L5J5"/>
<organism evidence="2 3">
    <name type="scientific">Caldanaerobacter subterraneus</name>
    <dbReference type="NCBI Taxonomy" id="911092"/>
    <lineage>
        <taxon>Bacteria</taxon>
        <taxon>Bacillati</taxon>
        <taxon>Bacillota</taxon>
        <taxon>Clostridia</taxon>
        <taxon>Thermoanaerobacterales</taxon>
        <taxon>Thermoanaerobacteraceae</taxon>
        <taxon>Caldanaerobacter</taxon>
    </lineage>
</organism>
<gene>
    <name evidence="2" type="ORF">HKI81_02725</name>
</gene>
<feature type="region of interest" description="Disordered" evidence="1">
    <location>
        <begin position="1"/>
        <end position="45"/>
    </location>
</feature>
<reference evidence="2 3" key="1">
    <citation type="submission" date="2020-04" db="EMBL/GenBank/DDBJ databases">
        <title>Draft genome sequence of Caldanaerobacter sunterraneus. strain 1523vc isolated from Griffin hot spring, Kamchatka, Russia.</title>
        <authorList>
            <person name="Toshchakov S.V."/>
            <person name="Podosokorskaya O.A."/>
            <person name="Kublanov I.V."/>
            <person name="Korzhenkov A."/>
            <person name="Patrushev M.V."/>
        </authorList>
    </citation>
    <scope>NUCLEOTIDE SEQUENCE [LARGE SCALE GENOMIC DNA]</scope>
    <source>
        <strain evidence="2 3">1523vc</strain>
    </source>
</reference>
<evidence type="ECO:0000313" key="2">
    <source>
        <dbReference type="EMBL" id="NNG66154.1"/>
    </source>
</evidence>
<dbReference type="Proteomes" id="UP000529861">
    <property type="component" value="Unassembled WGS sequence"/>
</dbReference>